<dbReference type="CDD" id="cd01075">
    <property type="entry name" value="NAD_bind_Leu_Phe_Val_DH"/>
    <property type="match status" value="1"/>
</dbReference>
<evidence type="ECO:0000256" key="3">
    <source>
        <dbReference type="ARBA" id="ARBA00023027"/>
    </source>
</evidence>
<feature type="binding site" evidence="5">
    <location>
        <begin position="180"/>
        <end position="185"/>
    </location>
    <ligand>
        <name>NAD(+)</name>
        <dbReference type="ChEBI" id="CHEBI:57540"/>
    </ligand>
</feature>
<feature type="domain" description="Glutamate/phenylalanine/leucine/valine/L-tryptophan dehydrogenase C-terminal" evidence="8">
    <location>
        <begin position="144"/>
        <end position="351"/>
    </location>
</feature>
<dbReference type="PROSITE" id="PS00074">
    <property type="entry name" value="GLFV_DEHYDROGENASE"/>
    <property type="match status" value="1"/>
</dbReference>
<dbReference type="AlphaFoldDB" id="A0A1B7LDE6"/>
<dbReference type="InterPro" id="IPR016211">
    <property type="entry name" value="Glu/Phe/Leu/Val/Trp_DH_bac/arc"/>
</dbReference>
<dbReference type="InterPro" id="IPR006097">
    <property type="entry name" value="Glu/Leu/Phe/Val/Trp_DH_dimer"/>
</dbReference>
<dbReference type="InterPro" id="IPR046346">
    <property type="entry name" value="Aminoacid_DH-like_N_sf"/>
</dbReference>
<dbReference type="InterPro" id="IPR006095">
    <property type="entry name" value="Glu/Leu/Phe/Val/Trp_DH"/>
</dbReference>
<evidence type="ECO:0000313" key="9">
    <source>
        <dbReference type="EMBL" id="OAT81071.1"/>
    </source>
</evidence>
<dbReference type="OrthoDB" id="9803297at2"/>
<dbReference type="SUPFAM" id="SSF51735">
    <property type="entry name" value="NAD(P)-binding Rossmann-fold domains"/>
    <property type="match status" value="1"/>
</dbReference>
<sequence>MQLFDYMMAHGHEQVVFFQDKDSGLKAIIAIHNTNLGPALGGTRMWPYASEEEALVDVLRLSRGMTYKAAMAGLALGGGKAVIIGTPAKDKTEALLRAYGRCIATLKGRYITAEDVGTGQPDMDIIRQETVYVTGVSPEKGGSGDPSPFTALGVLHGMRAAAGVVFGSEELAGRRVLVQGLGQVGRHLCRLLAGEGAVLTVTDINPRAVDQVVKEYSAKAVAPDQVYALEGDIYAPCALGAVVNDATVDRLKYRLIAGSANNVLAEDRHGDILHQRGIMYVPDYVINAGGLINVAEELNGYQQQRVMEKVARIYDHVRQVLFVAEKENIPPYRAADRLAGERVHRAGASLRMGMPAGAPEPSGKHVPEVRQVG</sequence>
<dbReference type="Proteomes" id="UP000078532">
    <property type="component" value="Unassembled WGS sequence"/>
</dbReference>
<dbReference type="Pfam" id="PF00208">
    <property type="entry name" value="ELFV_dehydrog"/>
    <property type="match status" value="1"/>
</dbReference>
<dbReference type="EMBL" id="LYVF01000169">
    <property type="protein sequence ID" value="OAT81071.1"/>
    <property type="molecule type" value="Genomic_DNA"/>
</dbReference>
<dbReference type="Gene3D" id="3.40.50.10860">
    <property type="entry name" value="Leucine Dehydrogenase, chain A, domain 1"/>
    <property type="match status" value="1"/>
</dbReference>
<evidence type="ECO:0000313" key="10">
    <source>
        <dbReference type="Proteomes" id="UP000078532"/>
    </source>
</evidence>
<gene>
    <name evidence="9" type="ORF">A6M21_12150</name>
</gene>
<evidence type="ECO:0000256" key="7">
    <source>
        <dbReference type="SAM" id="MobiDB-lite"/>
    </source>
</evidence>
<organism evidence="9 10">
    <name type="scientific">Desulfotomaculum copahuensis</name>
    <dbReference type="NCBI Taxonomy" id="1838280"/>
    <lineage>
        <taxon>Bacteria</taxon>
        <taxon>Bacillati</taxon>
        <taxon>Bacillota</taxon>
        <taxon>Clostridia</taxon>
        <taxon>Eubacteriales</taxon>
        <taxon>Desulfotomaculaceae</taxon>
        <taxon>Desulfotomaculum</taxon>
    </lineage>
</organism>
<dbReference type="PRINTS" id="PR00082">
    <property type="entry name" value="GLFDHDRGNASE"/>
</dbReference>
<dbReference type="RefSeq" id="WP_066669230.1">
    <property type="nucleotide sequence ID" value="NZ_LYVF01000169.1"/>
</dbReference>
<feature type="active site" description="Proton donor/acceptor" evidence="4">
    <location>
        <position position="80"/>
    </location>
</feature>
<dbReference type="GO" id="GO:0016639">
    <property type="term" value="F:oxidoreductase activity, acting on the CH-NH2 group of donors, NAD or NADP as acceptor"/>
    <property type="evidence" value="ECO:0007669"/>
    <property type="project" value="InterPro"/>
</dbReference>
<protein>
    <submittedName>
        <fullName evidence="9">Leucine dehydrogenase</fullName>
    </submittedName>
</protein>
<dbReference type="GO" id="GO:0006520">
    <property type="term" value="P:amino acid metabolic process"/>
    <property type="evidence" value="ECO:0007669"/>
    <property type="project" value="InterPro"/>
</dbReference>
<dbReference type="FunFam" id="3.40.50.10860:FF:000010">
    <property type="entry name" value="Leucine dehydrogenase"/>
    <property type="match status" value="1"/>
</dbReference>
<evidence type="ECO:0000256" key="5">
    <source>
        <dbReference type="PIRSR" id="PIRSR000188-2"/>
    </source>
</evidence>
<name>A0A1B7LDE6_9FIRM</name>
<feature type="compositionally biased region" description="Basic and acidic residues" evidence="7">
    <location>
        <begin position="362"/>
        <end position="373"/>
    </location>
</feature>
<dbReference type="SMART" id="SM00839">
    <property type="entry name" value="ELFV_dehydrog"/>
    <property type="match status" value="1"/>
</dbReference>
<keyword evidence="2 6" id="KW-0560">Oxidoreductase</keyword>
<dbReference type="PANTHER" id="PTHR42722:SF1">
    <property type="entry name" value="VALINE DEHYDROGENASE"/>
    <property type="match status" value="1"/>
</dbReference>
<keyword evidence="10" id="KW-1185">Reference proteome</keyword>
<dbReference type="GO" id="GO:0000166">
    <property type="term" value="F:nucleotide binding"/>
    <property type="evidence" value="ECO:0007669"/>
    <property type="project" value="UniProtKB-KW"/>
</dbReference>
<dbReference type="STRING" id="1838280.A6M21_12150"/>
<dbReference type="SUPFAM" id="SSF53223">
    <property type="entry name" value="Aminoacid dehydrogenase-like, N-terminal domain"/>
    <property type="match status" value="1"/>
</dbReference>
<evidence type="ECO:0000256" key="1">
    <source>
        <dbReference type="ARBA" id="ARBA00006382"/>
    </source>
</evidence>
<dbReference type="Gene3D" id="3.40.50.720">
    <property type="entry name" value="NAD(P)-binding Rossmann-like Domain"/>
    <property type="match status" value="1"/>
</dbReference>
<evidence type="ECO:0000256" key="6">
    <source>
        <dbReference type="RuleBase" id="RU004417"/>
    </source>
</evidence>
<reference evidence="9 10" key="1">
    <citation type="submission" date="2016-04" db="EMBL/GenBank/DDBJ databases">
        <authorList>
            <person name="Evans L.H."/>
            <person name="Alamgir A."/>
            <person name="Owens N."/>
            <person name="Weber N.D."/>
            <person name="Virtaneva K."/>
            <person name="Barbian K."/>
            <person name="Babar A."/>
            <person name="Rosenke K."/>
        </authorList>
    </citation>
    <scope>NUCLEOTIDE SEQUENCE [LARGE SCALE GENOMIC DNA]</scope>
    <source>
        <strain evidence="9 10">LMa1</strain>
    </source>
</reference>
<evidence type="ECO:0000256" key="4">
    <source>
        <dbReference type="PIRSR" id="PIRSR000188-1"/>
    </source>
</evidence>
<dbReference type="InterPro" id="IPR036291">
    <property type="entry name" value="NAD(P)-bd_dom_sf"/>
</dbReference>
<keyword evidence="3 5" id="KW-0520">NAD</keyword>
<dbReference type="PANTHER" id="PTHR42722">
    <property type="entry name" value="LEUCINE DEHYDROGENASE"/>
    <property type="match status" value="1"/>
</dbReference>
<feature type="region of interest" description="Disordered" evidence="7">
    <location>
        <begin position="353"/>
        <end position="373"/>
    </location>
</feature>
<dbReference type="PIRSF" id="PIRSF000188">
    <property type="entry name" value="Phe_leu_dh"/>
    <property type="match status" value="1"/>
</dbReference>
<keyword evidence="5" id="KW-0547">Nucleotide-binding</keyword>
<comment type="similarity">
    <text evidence="1 6">Belongs to the Glu/Leu/Phe/Val dehydrogenases family.</text>
</comment>
<comment type="caution">
    <text evidence="9">The sequence shown here is derived from an EMBL/GenBank/DDBJ whole genome shotgun (WGS) entry which is preliminary data.</text>
</comment>
<dbReference type="InterPro" id="IPR006096">
    <property type="entry name" value="Glu/Leu/Phe/Val/Trp_DH_C"/>
</dbReference>
<proteinExistence type="inferred from homology"/>
<dbReference type="InterPro" id="IPR033524">
    <property type="entry name" value="Glu/Leu/Phe/Val_DH_AS"/>
</dbReference>
<evidence type="ECO:0000259" key="8">
    <source>
        <dbReference type="SMART" id="SM00839"/>
    </source>
</evidence>
<accession>A0A1B7LDE6</accession>
<evidence type="ECO:0000256" key="2">
    <source>
        <dbReference type="ARBA" id="ARBA00023002"/>
    </source>
</evidence>
<dbReference type="Pfam" id="PF02812">
    <property type="entry name" value="ELFV_dehydrog_N"/>
    <property type="match status" value="1"/>
</dbReference>